<name>A0A4R4Y5U5_9PSEU</name>
<dbReference type="OrthoDB" id="7854965at2"/>
<evidence type="ECO:0000313" key="2">
    <source>
        <dbReference type="EMBL" id="TDD39170.1"/>
    </source>
</evidence>
<dbReference type="EMBL" id="SMKW01000079">
    <property type="protein sequence ID" value="TDD39170.1"/>
    <property type="molecule type" value="Genomic_DNA"/>
</dbReference>
<accession>A0A4R4Y5U5</accession>
<dbReference type="AlphaFoldDB" id="A0A4R4Y5U5"/>
<sequence>MRPPLPLPLGDGESRVPGILLVRTDSDDDVWEDVLWRMGELPGAPRWRRGQVGDAAAGLPTDRVGSACRDEPDELLPGGRGRPATTDLSACHAAGRGGTPGSPAGTQSTGYAGTPGSPAGMPAVGSVGAGTPSGVQSTGGTPGSPAGTQSTGYAGTPGSPAGTPEVDRVGTVGAGTPSGVQVMGRVGAGRSVAPPARAAADVVTRPATARPASVSDCAIRIAFI</sequence>
<comment type="caution">
    <text evidence="2">The sequence shown here is derived from an EMBL/GenBank/DDBJ whole genome shotgun (WGS) entry which is preliminary data.</text>
</comment>
<feature type="compositionally biased region" description="Low complexity" evidence="1">
    <location>
        <begin position="136"/>
        <end position="152"/>
    </location>
</feature>
<evidence type="ECO:0000256" key="1">
    <source>
        <dbReference type="SAM" id="MobiDB-lite"/>
    </source>
</evidence>
<proteinExistence type="predicted"/>
<dbReference type="Proteomes" id="UP000294947">
    <property type="component" value="Unassembled WGS sequence"/>
</dbReference>
<reference evidence="2 3" key="1">
    <citation type="submission" date="2019-03" db="EMBL/GenBank/DDBJ databases">
        <title>Draft genome sequences of novel Actinobacteria.</title>
        <authorList>
            <person name="Sahin N."/>
            <person name="Ay H."/>
            <person name="Saygin H."/>
        </authorList>
    </citation>
    <scope>NUCLEOTIDE SEQUENCE [LARGE SCALE GENOMIC DNA]</scope>
    <source>
        <strain evidence="2 3">7K502</strain>
    </source>
</reference>
<protein>
    <submittedName>
        <fullName evidence="2">Uncharacterized protein</fullName>
    </submittedName>
</protein>
<organism evidence="2 3">
    <name type="scientific">Saccharopolyspora elongata</name>
    <dbReference type="NCBI Taxonomy" id="2530387"/>
    <lineage>
        <taxon>Bacteria</taxon>
        <taxon>Bacillati</taxon>
        <taxon>Actinomycetota</taxon>
        <taxon>Actinomycetes</taxon>
        <taxon>Pseudonocardiales</taxon>
        <taxon>Pseudonocardiaceae</taxon>
        <taxon>Saccharopolyspora</taxon>
    </lineage>
</organism>
<feature type="region of interest" description="Disordered" evidence="1">
    <location>
        <begin position="58"/>
        <end position="168"/>
    </location>
</feature>
<gene>
    <name evidence="2" type="ORF">E1288_37490</name>
</gene>
<keyword evidence="3" id="KW-1185">Reference proteome</keyword>
<evidence type="ECO:0000313" key="3">
    <source>
        <dbReference type="Proteomes" id="UP000294947"/>
    </source>
</evidence>